<gene>
    <name evidence="17" type="ORF">H2021_01210</name>
</gene>
<dbReference type="InterPro" id="IPR048254">
    <property type="entry name" value="CDP_ALCOHOL_P_TRANSF_CS"/>
</dbReference>
<dbReference type="PIRSF" id="PIRSF000847">
    <property type="entry name" value="Phos_ph_gly_syn"/>
    <property type="match status" value="1"/>
</dbReference>
<evidence type="ECO:0000256" key="8">
    <source>
        <dbReference type="ARBA" id="ARBA00022692"/>
    </source>
</evidence>
<dbReference type="EMBL" id="JACETM010000006">
    <property type="protein sequence ID" value="MBA4723813.1"/>
    <property type="molecule type" value="Genomic_DNA"/>
</dbReference>
<accession>A0A838YQS3</accession>
<evidence type="ECO:0000256" key="2">
    <source>
        <dbReference type="ARBA" id="ARBA00005042"/>
    </source>
</evidence>
<comment type="similarity">
    <text evidence="3 15">Belongs to the CDP-alcohol phosphatidyltransferase class-I family.</text>
</comment>
<feature type="transmembrane region" description="Helical" evidence="16">
    <location>
        <begin position="147"/>
        <end position="170"/>
    </location>
</feature>
<dbReference type="AlphaFoldDB" id="A0A838YQS3"/>
<evidence type="ECO:0000256" key="13">
    <source>
        <dbReference type="ARBA" id="ARBA00023264"/>
    </source>
</evidence>
<feature type="transmembrane region" description="Helical" evidence="16">
    <location>
        <begin position="7"/>
        <end position="24"/>
    </location>
</feature>
<dbReference type="PROSITE" id="PS00379">
    <property type="entry name" value="CDP_ALCOHOL_P_TRANSF"/>
    <property type="match status" value="1"/>
</dbReference>
<proteinExistence type="inferred from homology"/>
<dbReference type="InterPro" id="IPR050324">
    <property type="entry name" value="CDP-alcohol_PTase-I"/>
</dbReference>
<dbReference type="GO" id="GO:0046474">
    <property type="term" value="P:glycerophospholipid biosynthetic process"/>
    <property type="evidence" value="ECO:0007669"/>
    <property type="project" value="TreeGrafter"/>
</dbReference>
<dbReference type="Pfam" id="PF01066">
    <property type="entry name" value="CDP-OH_P_transf"/>
    <property type="match status" value="1"/>
</dbReference>
<comment type="caution">
    <text evidence="17">The sequence shown here is derived from an EMBL/GenBank/DDBJ whole genome shotgun (WGS) entry which is preliminary data.</text>
</comment>
<evidence type="ECO:0000313" key="18">
    <source>
        <dbReference type="Proteomes" id="UP000585327"/>
    </source>
</evidence>
<evidence type="ECO:0000256" key="14">
    <source>
        <dbReference type="ARBA" id="ARBA00048586"/>
    </source>
</evidence>
<evidence type="ECO:0000256" key="11">
    <source>
        <dbReference type="ARBA" id="ARBA00023136"/>
    </source>
</evidence>
<comment type="pathway">
    <text evidence="2">Phospholipid metabolism; phosphatidylglycerol biosynthesis; phosphatidylglycerol from CDP-diacylglycerol: step 1/2.</text>
</comment>
<evidence type="ECO:0000256" key="16">
    <source>
        <dbReference type="SAM" id="Phobius"/>
    </source>
</evidence>
<evidence type="ECO:0000256" key="6">
    <source>
        <dbReference type="ARBA" id="ARBA00022516"/>
    </source>
</evidence>
<dbReference type="PANTHER" id="PTHR14269">
    <property type="entry name" value="CDP-DIACYLGLYCEROL--GLYCEROL-3-PHOSPHATE 3-PHOSPHATIDYLTRANSFERASE-RELATED"/>
    <property type="match status" value="1"/>
</dbReference>
<evidence type="ECO:0000256" key="7">
    <source>
        <dbReference type="ARBA" id="ARBA00022679"/>
    </source>
</evidence>
<evidence type="ECO:0000256" key="10">
    <source>
        <dbReference type="ARBA" id="ARBA00023098"/>
    </source>
</evidence>
<evidence type="ECO:0000313" key="17">
    <source>
        <dbReference type="EMBL" id="MBA4723813.1"/>
    </source>
</evidence>
<dbReference type="Gene3D" id="1.20.120.1760">
    <property type="match status" value="1"/>
</dbReference>
<sequence length="183" mass="20695">MSRYFIFIPNFLSIVRIGLVYPILMNIHNDQYLNSLLYFILASITDALDGFLARRMSWQTDLGKILDPVADKLLLSGSIFVLWLNDLIPFYVFFVLLARDVIILLGASIHMSVVETGTPLPNLLGKTTTVLQVIYIILILITNSLSFAINLQLLGFVISAFTLVSFVSYAKEWFSNLKDHSNE</sequence>
<feature type="transmembrane region" description="Helical" evidence="16">
    <location>
        <begin position="123"/>
        <end position="141"/>
    </location>
</feature>
<evidence type="ECO:0000256" key="12">
    <source>
        <dbReference type="ARBA" id="ARBA00023209"/>
    </source>
</evidence>
<evidence type="ECO:0000256" key="3">
    <source>
        <dbReference type="ARBA" id="ARBA00010441"/>
    </source>
</evidence>
<feature type="transmembrane region" description="Helical" evidence="16">
    <location>
        <begin position="65"/>
        <end position="84"/>
    </location>
</feature>
<evidence type="ECO:0000256" key="9">
    <source>
        <dbReference type="ARBA" id="ARBA00022989"/>
    </source>
</evidence>
<evidence type="ECO:0000256" key="15">
    <source>
        <dbReference type="RuleBase" id="RU003750"/>
    </source>
</evidence>
<dbReference type="InterPro" id="IPR000462">
    <property type="entry name" value="CDP-OH_P_trans"/>
</dbReference>
<dbReference type="GO" id="GO:0016020">
    <property type="term" value="C:membrane"/>
    <property type="evidence" value="ECO:0007669"/>
    <property type="project" value="UniProtKB-SubCell"/>
</dbReference>
<protein>
    <recommendedName>
        <fullName evidence="5">CDP-diacylglycerol--glycerol-3-phosphate 3-phosphatidyltransferase</fullName>
        <ecNumber evidence="4">2.7.8.5</ecNumber>
    </recommendedName>
</protein>
<organism evidence="17 18">
    <name type="scientific">SAR86 cluster bacterium</name>
    <dbReference type="NCBI Taxonomy" id="2030880"/>
    <lineage>
        <taxon>Bacteria</taxon>
        <taxon>Pseudomonadati</taxon>
        <taxon>Pseudomonadota</taxon>
        <taxon>Gammaproteobacteria</taxon>
        <taxon>SAR86 cluster</taxon>
    </lineage>
</organism>
<keyword evidence="10" id="KW-0443">Lipid metabolism</keyword>
<dbReference type="InterPro" id="IPR043130">
    <property type="entry name" value="CDP-OH_PTrfase_TM_dom"/>
</dbReference>
<keyword evidence="6" id="KW-0444">Lipid biosynthesis</keyword>
<dbReference type="EC" id="2.7.8.5" evidence="4"/>
<feature type="transmembrane region" description="Helical" evidence="16">
    <location>
        <begin position="36"/>
        <end position="53"/>
    </location>
</feature>
<dbReference type="Proteomes" id="UP000585327">
    <property type="component" value="Unassembled WGS sequence"/>
</dbReference>
<comment type="subcellular location">
    <subcellularLocation>
        <location evidence="1">Membrane</location>
        <topology evidence="1">Multi-pass membrane protein</topology>
    </subcellularLocation>
</comment>
<keyword evidence="11 16" id="KW-0472">Membrane</keyword>
<evidence type="ECO:0000256" key="5">
    <source>
        <dbReference type="ARBA" id="ARBA00014944"/>
    </source>
</evidence>
<keyword evidence="8 16" id="KW-0812">Transmembrane</keyword>
<dbReference type="InterPro" id="IPR004570">
    <property type="entry name" value="Phosphatidylglycerol_P_synth"/>
</dbReference>
<dbReference type="GO" id="GO:0008444">
    <property type="term" value="F:CDP-diacylglycerol-glycerol-3-phosphate 3-phosphatidyltransferase activity"/>
    <property type="evidence" value="ECO:0007669"/>
    <property type="project" value="UniProtKB-EC"/>
</dbReference>
<reference evidence="17 18" key="1">
    <citation type="submission" date="2020-06" db="EMBL/GenBank/DDBJ databases">
        <title>Dysbiosis in marine aquaculture revealed through microbiome analysis: reverse ecology for environmental sustainability.</title>
        <authorList>
            <person name="Haro-Moreno J.M."/>
            <person name="Coutinho F.H."/>
            <person name="Zaragoza-Solas A."/>
            <person name="Picazo A."/>
            <person name="Almagro-Moreno S."/>
            <person name="Lopez-Perez M."/>
        </authorList>
    </citation>
    <scope>NUCLEOTIDE SEQUENCE [LARGE SCALE GENOMIC DNA]</scope>
    <source>
        <strain evidence="17">MCMED-G42</strain>
    </source>
</reference>
<keyword evidence="12" id="KW-0594">Phospholipid biosynthesis</keyword>
<comment type="catalytic activity">
    <reaction evidence="14">
        <text>a CDP-1,2-diacyl-sn-glycerol + sn-glycerol 3-phosphate = a 1,2-diacyl-sn-glycero-3-phospho-(1'-sn-glycero-3'-phosphate) + CMP + H(+)</text>
        <dbReference type="Rhea" id="RHEA:12593"/>
        <dbReference type="ChEBI" id="CHEBI:15378"/>
        <dbReference type="ChEBI" id="CHEBI:57597"/>
        <dbReference type="ChEBI" id="CHEBI:58332"/>
        <dbReference type="ChEBI" id="CHEBI:60110"/>
        <dbReference type="ChEBI" id="CHEBI:60377"/>
        <dbReference type="EC" id="2.7.8.5"/>
    </reaction>
</comment>
<evidence type="ECO:0000256" key="1">
    <source>
        <dbReference type="ARBA" id="ARBA00004141"/>
    </source>
</evidence>
<evidence type="ECO:0000256" key="4">
    <source>
        <dbReference type="ARBA" id="ARBA00013170"/>
    </source>
</evidence>
<keyword evidence="13" id="KW-1208">Phospholipid metabolism</keyword>
<name>A0A838YQS3_9GAMM</name>
<keyword evidence="7 15" id="KW-0808">Transferase</keyword>
<keyword evidence="9 16" id="KW-1133">Transmembrane helix</keyword>
<dbReference type="PANTHER" id="PTHR14269:SF11">
    <property type="entry name" value="CDP-DIACYLGLYCEROL--GLYCEROL-3-PHOSPHATE 3-PHOSPHATIDYLTRANSFERASE"/>
    <property type="match status" value="1"/>
</dbReference>